<evidence type="ECO:0000256" key="1">
    <source>
        <dbReference type="ARBA" id="ARBA00001917"/>
    </source>
</evidence>
<dbReference type="SUPFAM" id="SSF51395">
    <property type="entry name" value="FMN-linked oxidoreductases"/>
    <property type="match status" value="1"/>
</dbReference>
<keyword evidence="3" id="KW-0288">FMN</keyword>
<accession>A0A0J9XGX3</accession>
<dbReference type="InterPro" id="IPR001155">
    <property type="entry name" value="OxRdtase_FMN_N"/>
</dbReference>
<name>A0A0J9XGX3_GEOCN</name>
<feature type="domain" description="NADH:flavin oxidoreductase/NADH oxidase N-terminal" evidence="4">
    <location>
        <begin position="9"/>
        <end position="360"/>
    </location>
</feature>
<dbReference type="PANTHER" id="PTHR22893">
    <property type="entry name" value="NADH OXIDOREDUCTASE-RELATED"/>
    <property type="match status" value="1"/>
</dbReference>
<proteinExistence type="inferred from homology"/>
<evidence type="ECO:0000313" key="5">
    <source>
        <dbReference type="EMBL" id="CDO56670.1"/>
    </source>
</evidence>
<protein>
    <submittedName>
        <fullName evidence="5">Similar to Saccharomyces cerevisiae YHR179W OYE2 Conserved NADPH oxidoreductase containing flavin mononucleotide (FMN)</fullName>
    </submittedName>
</protein>
<dbReference type="EMBL" id="CCBN010000016">
    <property type="protein sequence ID" value="CDO56670.1"/>
    <property type="molecule type" value="Genomic_DNA"/>
</dbReference>
<organism evidence="5 6">
    <name type="scientific">Geotrichum candidum</name>
    <name type="common">Oospora lactis</name>
    <name type="synonym">Dipodascus geotrichum</name>
    <dbReference type="NCBI Taxonomy" id="1173061"/>
    <lineage>
        <taxon>Eukaryota</taxon>
        <taxon>Fungi</taxon>
        <taxon>Dikarya</taxon>
        <taxon>Ascomycota</taxon>
        <taxon>Saccharomycotina</taxon>
        <taxon>Dipodascomycetes</taxon>
        <taxon>Dipodascales</taxon>
        <taxon>Dipodascaceae</taxon>
        <taxon>Geotrichum</taxon>
    </lineage>
</organism>
<dbReference type="OrthoDB" id="276546at2759"/>
<dbReference type="Gene3D" id="3.20.20.70">
    <property type="entry name" value="Aldolase class I"/>
    <property type="match status" value="1"/>
</dbReference>
<dbReference type="GO" id="GO:0003959">
    <property type="term" value="F:NADPH dehydrogenase activity"/>
    <property type="evidence" value="ECO:0007669"/>
    <property type="project" value="TreeGrafter"/>
</dbReference>
<keyword evidence="6" id="KW-1185">Reference proteome</keyword>
<dbReference type="PANTHER" id="PTHR22893:SF91">
    <property type="entry name" value="NADPH DEHYDROGENASE 2-RELATED"/>
    <property type="match status" value="1"/>
</dbReference>
<dbReference type="InterPro" id="IPR045247">
    <property type="entry name" value="Oye-like"/>
</dbReference>
<gene>
    <name evidence="5" type="ORF">BN980_GECA16s01143g</name>
</gene>
<dbReference type="GO" id="GO:0010181">
    <property type="term" value="F:FMN binding"/>
    <property type="evidence" value="ECO:0007669"/>
    <property type="project" value="InterPro"/>
</dbReference>
<evidence type="ECO:0000256" key="2">
    <source>
        <dbReference type="ARBA" id="ARBA00005979"/>
    </source>
</evidence>
<comment type="cofactor">
    <cofactor evidence="1">
        <name>FMN</name>
        <dbReference type="ChEBI" id="CHEBI:58210"/>
    </cofactor>
</comment>
<keyword evidence="3" id="KW-0285">Flavoprotein</keyword>
<dbReference type="AlphaFoldDB" id="A0A0J9XGX3"/>
<dbReference type="STRING" id="1173061.A0A0J9XGX3"/>
<comment type="caution">
    <text evidence="5">The sequence shown here is derived from an EMBL/GenBank/DDBJ whole genome shotgun (WGS) entry which is preliminary data.</text>
</comment>
<dbReference type="Proteomes" id="UP000242525">
    <property type="component" value="Unassembled WGS sequence"/>
</dbReference>
<evidence type="ECO:0000259" key="4">
    <source>
        <dbReference type="Pfam" id="PF00724"/>
    </source>
</evidence>
<dbReference type="InterPro" id="IPR013785">
    <property type="entry name" value="Aldolase_TIM"/>
</dbReference>
<evidence type="ECO:0000256" key="3">
    <source>
        <dbReference type="ARBA" id="ARBA00022643"/>
    </source>
</evidence>
<dbReference type="Pfam" id="PF00724">
    <property type="entry name" value="Oxidored_FMN"/>
    <property type="match status" value="1"/>
</dbReference>
<dbReference type="FunFam" id="3.20.20.70:FF:000138">
    <property type="entry name" value="NADPH dehydrogenase 1"/>
    <property type="match status" value="1"/>
</dbReference>
<sequence>MADYQETPNLFKPLQVGRMRVLTRVALAPLSRSRAPNHQVTALHTEYYSQRASRAGTLLITEAVFISAAAAGFTSSPGIYKQDHIEGWRQVFSAIHAKRSFVFVQLWALGRAAVRDNLAAEGLPYVAPALMPQDLAPENSATAPRALTRGEIKQYVADWVQAAHNAIAAGADGVEIHAANGFLLDQFLHANTNSRDDEYGGSIENRARIVLEVVDAVCAAVGADRVGIRISPWGNFGDVDPGAGSPVAQWSYLLAELQRRADAGHELAYVSTVDIRDDAAAAPTTSGADEAAITSLQRDARNRDFARLTWRGVLIRASGYNYERACHETALDPRLVIAVGRLFIATPDLPDRWERKIPLNRYRRESFYTMGAVGYTDYPFADELVARGDRDSETKTMASL</sequence>
<reference evidence="5" key="1">
    <citation type="submission" date="2014-03" db="EMBL/GenBank/DDBJ databases">
        <authorList>
            <person name="Casaregola S."/>
        </authorList>
    </citation>
    <scope>NUCLEOTIDE SEQUENCE [LARGE SCALE GENOMIC DNA]</scope>
    <source>
        <strain evidence="5">CLIB 918</strain>
    </source>
</reference>
<evidence type="ECO:0000313" key="6">
    <source>
        <dbReference type="Proteomes" id="UP000242525"/>
    </source>
</evidence>
<comment type="similarity">
    <text evidence="2">Belongs to the NADH:flavin oxidoreductase/NADH oxidase family.</text>
</comment>